<feature type="compositionally biased region" description="Basic and acidic residues" evidence="1">
    <location>
        <begin position="30"/>
        <end position="53"/>
    </location>
</feature>
<dbReference type="InParanoid" id="E9HUM0"/>
<protein>
    <submittedName>
        <fullName evidence="2">Uncharacterized protein</fullName>
    </submittedName>
</protein>
<proteinExistence type="predicted"/>
<dbReference type="AlphaFoldDB" id="E9HUM0"/>
<organism evidence="2 3">
    <name type="scientific">Daphnia pulex</name>
    <name type="common">Water flea</name>
    <dbReference type="NCBI Taxonomy" id="6669"/>
    <lineage>
        <taxon>Eukaryota</taxon>
        <taxon>Metazoa</taxon>
        <taxon>Ecdysozoa</taxon>
        <taxon>Arthropoda</taxon>
        <taxon>Crustacea</taxon>
        <taxon>Branchiopoda</taxon>
        <taxon>Diplostraca</taxon>
        <taxon>Cladocera</taxon>
        <taxon>Anomopoda</taxon>
        <taxon>Daphniidae</taxon>
        <taxon>Daphnia</taxon>
    </lineage>
</organism>
<evidence type="ECO:0000313" key="3">
    <source>
        <dbReference type="Proteomes" id="UP000000305"/>
    </source>
</evidence>
<reference evidence="2 3" key="1">
    <citation type="journal article" date="2011" name="Science">
        <title>The ecoresponsive genome of Daphnia pulex.</title>
        <authorList>
            <person name="Colbourne J.K."/>
            <person name="Pfrender M.E."/>
            <person name="Gilbert D."/>
            <person name="Thomas W.K."/>
            <person name="Tucker A."/>
            <person name="Oakley T.H."/>
            <person name="Tokishita S."/>
            <person name="Aerts A."/>
            <person name="Arnold G.J."/>
            <person name="Basu M.K."/>
            <person name="Bauer D.J."/>
            <person name="Caceres C.E."/>
            <person name="Carmel L."/>
            <person name="Casola C."/>
            <person name="Choi J.H."/>
            <person name="Detter J.C."/>
            <person name="Dong Q."/>
            <person name="Dusheyko S."/>
            <person name="Eads B.D."/>
            <person name="Frohlich T."/>
            <person name="Geiler-Samerotte K.A."/>
            <person name="Gerlach D."/>
            <person name="Hatcher P."/>
            <person name="Jogdeo S."/>
            <person name="Krijgsveld J."/>
            <person name="Kriventseva E.V."/>
            <person name="Kultz D."/>
            <person name="Laforsch C."/>
            <person name="Lindquist E."/>
            <person name="Lopez J."/>
            <person name="Manak J.R."/>
            <person name="Muller J."/>
            <person name="Pangilinan J."/>
            <person name="Patwardhan R.P."/>
            <person name="Pitluck S."/>
            <person name="Pritham E.J."/>
            <person name="Rechtsteiner A."/>
            <person name="Rho M."/>
            <person name="Rogozin I.B."/>
            <person name="Sakarya O."/>
            <person name="Salamov A."/>
            <person name="Schaack S."/>
            <person name="Shapiro H."/>
            <person name="Shiga Y."/>
            <person name="Skalitzky C."/>
            <person name="Smith Z."/>
            <person name="Souvorov A."/>
            <person name="Sung W."/>
            <person name="Tang Z."/>
            <person name="Tsuchiya D."/>
            <person name="Tu H."/>
            <person name="Vos H."/>
            <person name="Wang M."/>
            <person name="Wolf Y.I."/>
            <person name="Yamagata H."/>
            <person name="Yamada T."/>
            <person name="Ye Y."/>
            <person name="Shaw J.R."/>
            <person name="Andrews J."/>
            <person name="Crease T.J."/>
            <person name="Tang H."/>
            <person name="Lucas S.M."/>
            <person name="Robertson H.M."/>
            <person name="Bork P."/>
            <person name="Koonin E.V."/>
            <person name="Zdobnov E.M."/>
            <person name="Grigoriev I.V."/>
            <person name="Lynch M."/>
            <person name="Boore J.L."/>
        </authorList>
    </citation>
    <scope>NUCLEOTIDE SEQUENCE [LARGE SCALE GENOMIC DNA]</scope>
</reference>
<sequence length="211" mass="23686">MHMHELPGLILIQRLSPPFGVSSRDSSNQRTDKKRLEDFKINSKEPLDGKELSYDGNETTTNAEPDNFPFCVFVPFPKAPRRYQRASGGKELSYDGNETTTNAEPDNFPFCVFVPFPKAPRRYQTRIHPSPGNDVTTPSSGLGKVRFFKTRRLAHSPGTAMGTGTSPNKRELSYVGNETTTNAEPDNFPFCVFVPFPKAPRRYQSFCVEAT</sequence>
<accession>E9HUM0</accession>
<evidence type="ECO:0000256" key="1">
    <source>
        <dbReference type="SAM" id="MobiDB-lite"/>
    </source>
</evidence>
<feature type="region of interest" description="Disordered" evidence="1">
    <location>
        <begin position="18"/>
        <end position="61"/>
    </location>
</feature>
<name>E9HUM0_DAPPU</name>
<dbReference type="EMBL" id="GL732814">
    <property type="protein sequence ID" value="EFX64561.1"/>
    <property type="molecule type" value="Genomic_DNA"/>
</dbReference>
<dbReference type="KEGG" id="dpx:DAPPUDRAFT_266188"/>
<dbReference type="Proteomes" id="UP000000305">
    <property type="component" value="Unassembled WGS sequence"/>
</dbReference>
<evidence type="ECO:0000313" key="2">
    <source>
        <dbReference type="EMBL" id="EFX64561.1"/>
    </source>
</evidence>
<dbReference type="PhylomeDB" id="E9HUM0"/>
<dbReference type="HOGENOM" id="CLU_113460_0_0_1"/>
<keyword evidence="3" id="KW-1185">Reference proteome</keyword>
<gene>
    <name evidence="2" type="ORF">DAPPUDRAFT_266188</name>
</gene>